<reference evidence="4" key="2">
    <citation type="submission" date="2020-05" db="UniProtKB">
        <authorList>
            <consortium name="EnsemblMetazoa"/>
        </authorList>
    </citation>
    <scope>IDENTIFICATION</scope>
    <source>
        <strain evidence="4">Epiroticus2</strain>
    </source>
</reference>
<dbReference type="STRING" id="199890.A0A182PVS9"/>
<proteinExistence type="predicted"/>
<reference evidence="5" key="1">
    <citation type="submission" date="2013-03" db="EMBL/GenBank/DDBJ databases">
        <title>The Genome Sequence of Anopheles epiroticus epiroticus2.</title>
        <authorList>
            <consortium name="The Broad Institute Genomics Platform"/>
            <person name="Neafsey D.E."/>
            <person name="Howell P."/>
            <person name="Walker B."/>
            <person name="Young S.K."/>
            <person name="Zeng Q."/>
            <person name="Gargeya S."/>
            <person name="Fitzgerald M."/>
            <person name="Haas B."/>
            <person name="Abouelleil A."/>
            <person name="Allen A.W."/>
            <person name="Alvarado L."/>
            <person name="Arachchi H.M."/>
            <person name="Berlin A.M."/>
            <person name="Chapman S.B."/>
            <person name="Gainer-Dewar J."/>
            <person name="Goldberg J."/>
            <person name="Griggs A."/>
            <person name="Gujja S."/>
            <person name="Hansen M."/>
            <person name="Howarth C."/>
            <person name="Imamovic A."/>
            <person name="Ireland A."/>
            <person name="Larimer J."/>
            <person name="McCowan C."/>
            <person name="Murphy C."/>
            <person name="Pearson M."/>
            <person name="Poon T.W."/>
            <person name="Priest M."/>
            <person name="Roberts A."/>
            <person name="Saif S."/>
            <person name="Shea T."/>
            <person name="Sisk P."/>
            <person name="Sykes S."/>
            <person name="Wortman J."/>
            <person name="Nusbaum C."/>
            <person name="Birren B."/>
        </authorList>
    </citation>
    <scope>NUCLEOTIDE SEQUENCE [LARGE SCALE GENOMIC DNA]</scope>
    <source>
        <strain evidence="5">Epiroticus2</strain>
    </source>
</reference>
<dbReference type="InterPro" id="IPR032436">
    <property type="entry name" value="URB1_C"/>
</dbReference>
<evidence type="ECO:0000313" key="4">
    <source>
        <dbReference type="EnsemblMetazoa" id="AEPI011066-PA"/>
    </source>
</evidence>
<feature type="compositionally biased region" description="Acidic residues" evidence="1">
    <location>
        <begin position="2062"/>
        <end position="2087"/>
    </location>
</feature>
<dbReference type="Pfam" id="PF16201">
    <property type="entry name" value="NopRA1"/>
    <property type="match status" value="1"/>
</dbReference>
<feature type="region of interest" description="Disordered" evidence="1">
    <location>
        <begin position="2056"/>
        <end position="2087"/>
    </location>
</feature>
<dbReference type="EnsemblMetazoa" id="AEPI011066-RA">
    <property type="protein sequence ID" value="AEPI011066-PA"/>
    <property type="gene ID" value="AEPI011066"/>
</dbReference>
<evidence type="ECO:0000313" key="5">
    <source>
        <dbReference type="Proteomes" id="UP000075885"/>
    </source>
</evidence>
<dbReference type="GO" id="GO:0005730">
    <property type="term" value="C:nucleolus"/>
    <property type="evidence" value="ECO:0007669"/>
    <property type="project" value="TreeGrafter"/>
</dbReference>
<dbReference type="GO" id="GO:0000466">
    <property type="term" value="P:maturation of 5.8S rRNA from tricistronic rRNA transcript (SSU-rRNA, 5.8S rRNA, LSU-rRNA)"/>
    <property type="evidence" value="ECO:0007669"/>
    <property type="project" value="TreeGrafter"/>
</dbReference>
<dbReference type="PANTHER" id="PTHR13500">
    <property type="entry name" value="NUCLEOLAR PRERIBOSOMAL-ASSOCIATED PROTEIN 1"/>
    <property type="match status" value="1"/>
</dbReference>
<keyword evidence="5" id="KW-1185">Reference proteome</keyword>
<feature type="domain" description="URB1 C-terminal" evidence="3">
    <location>
        <begin position="1658"/>
        <end position="1864"/>
    </location>
</feature>
<evidence type="ECO:0000259" key="2">
    <source>
        <dbReference type="Pfam" id="PF11707"/>
    </source>
</evidence>
<dbReference type="GO" id="GO:0000463">
    <property type="term" value="P:maturation of LSU-rRNA from tricistronic rRNA transcript (SSU-rRNA, 5.8S rRNA, LSU-rRNA)"/>
    <property type="evidence" value="ECO:0007669"/>
    <property type="project" value="TreeGrafter"/>
</dbReference>
<dbReference type="InterPro" id="IPR021714">
    <property type="entry name" value="URB1_N"/>
</dbReference>
<dbReference type="VEuPathDB" id="VectorBase:AEPI011066"/>
<feature type="domain" description="URB1 N-terminal" evidence="2">
    <location>
        <begin position="117"/>
        <end position="404"/>
    </location>
</feature>
<accession>A0A182PVS9</accession>
<feature type="region of interest" description="Disordered" evidence="1">
    <location>
        <begin position="1"/>
        <end position="50"/>
    </location>
</feature>
<dbReference type="PANTHER" id="PTHR13500:SF0">
    <property type="entry name" value="NUCLEOLAR PRE-RIBOSOMAL-ASSOCIATED PROTEIN 1"/>
    <property type="match status" value="1"/>
</dbReference>
<dbReference type="InterPro" id="IPR039844">
    <property type="entry name" value="URB1"/>
</dbReference>
<dbReference type="Proteomes" id="UP000075885">
    <property type="component" value="Unassembled WGS sequence"/>
</dbReference>
<evidence type="ECO:0008006" key="6">
    <source>
        <dbReference type="Google" id="ProtNLM"/>
    </source>
</evidence>
<evidence type="ECO:0000259" key="3">
    <source>
        <dbReference type="Pfam" id="PF16201"/>
    </source>
</evidence>
<name>A0A182PVS9_9DIPT</name>
<protein>
    <recommendedName>
        <fullName evidence="6">Nucleolar pre-ribosomal-associated protein 1</fullName>
    </recommendedName>
</protein>
<dbReference type="Pfam" id="PF11707">
    <property type="entry name" value="Npa1"/>
    <property type="match status" value="1"/>
</dbReference>
<organism evidence="4 5">
    <name type="scientific">Anopheles epiroticus</name>
    <dbReference type="NCBI Taxonomy" id="199890"/>
    <lineage>
        <taxon>Eukaryota</taxon>
        <taxon>Metazoa</taxon>
        <taxon>Ecdysozoa</taxon>
        <taxon>Arthropoda</taxon>
        <taxon>Hexapoda</taxon>
        <taxon>Insecta</taxon>
        <taxon>Pterygota</taxon>
        <taxon>Neoptera</taxon>
        <taxon>Endopterygota</taxon>
        <taxon>Diptera</taxon>
        <taxon>Nematocera</taxon>
        <taxon>Culicoidea</taxon>
        <taxon>Culicidae</taxon>
        <taxon>Anophelinae</taxon>
        <taxon>Anopheles</taxon>
    </lineage>
</organism>
<feature type="compositionally biased region" description="Basic residues" evidence="1">
    <location>
        <begin position="1"/>
        <end position="10"/>
    </location>
</feature>
<evidence type="ECO:0000256" key="1">
    <source>
        <dbReference type="SAM" id="MobiDB-lite"/>
    </source>
</evidence>
<sequence>MTTKQAKRKLQPNAAECPVKRKKPSLSNGTAGKKPVAAKKPKGRPVSQMYKKRMPNGYQGEQTNPENQLVETFRKQLLSGAMAISAIRNFLQEVYKNPSLLGHYIRCGGTLKPLRQVLSSCEKEKLSDIADVLHLMHLVMIKSLEFDETHVNYAVKCANSLMTNHQTVICSLLQDQGEDAMNSKASALRLLKAVLLVDATTHWRDVLRLVDISSAKMMMGEYRETVVRQEGYIGNSVRSAFIEFNLAFLIDTPTQMVRFWLARPALVHPLALNLVFDSAENVILIMKTLEKYVLENPDMDKYMYRTAFTTDILKAFVNAYEWVGPEKQVIREEAKAGVLNAVEEFVLPLLTSRRYFLVPKSVELERASPRYRQLLQDLKHTQMHEHQRRLVLGMLEMCPEVLPATLDMYGGMVKLSKEEIRNMIKAMLLLHKPDELIAKLDKNVSAKVLSLFVVQAALPRTILEHIGSALDTRKENIPYCIDFLATMVTLCEEYIQSIESRGLLDQFGRKRVKVEALNKIVALFPSVDRMMAAMALHRDNYKAECREKTLEQVMDILLVCIRSFRVYIESSSLITTFKDLLQPAYKSQVVERYFLNYEFKAVKVVIALEPQSVSFTSTLFPSVLLLLAKAYRLGKSNVQLEATEQIMALFRNTALFGNRGMEIEFWFQALRDVDQTLLPELITYLAKQARAAAEQIGRKAKQPSDIDHALLNGTFVADAEKRQHELDALFARVEQEADDTVVLAGTEALLEAQVELPVADNFFTHIFAAETERPEKFAAYFAGIILRYLHYLPHPEIVQRAVEGVSDNSLPQYIRSYTTRWMNGKEHQVMGKQKLMLELRNALANNVHYVFDASFEKREQGYRRVMLLNMLHQTLFYFCRWLANGKLTDAHVQGATYHCKLLLTKLLVPGLLSERDVDELLESVFLLRPVIFEHFTIIRHDDGPLRRHVSEFVYELMQTLHQQPHFENYTELYSNKIVTELIQVSSAGKATVKLDGEMAQKLQSIFKLNERHCATLLRHYAQLPVDVFVADRQRTYHYQQLCLTLQQLVARNHSRQDNYLPEETVRGLVRLYIECPGQREGSDGGGAKEAIELEELEQALCAYFSIFPHSLAFVTPKLMGVFFDGGRRISKSLIKLATFLLGRSSHFHAPFLELVGQHTAKKELIYPLLNVAFRKGILTETAMADTEQKTLLLKIYTEFKGQILKMLEKPNKAAVIYRENPLASQQLVRLCMPRNECVDFAHKKLRIEAVESFQLRVLMEIYEAALKTVDAGKTDTLQKIYCNGFTVLLQCFDALFRTVQSAHYLLQQGPQLQRMNELVLATYRWTTQAARYQEALGKTSFESVTKMGQWTTFCKSCLKFGIETVRAGENERRFDERLHVLLKLMAVLVELFYTDGNKEQTEIERYYELALSHSNFLRVLLMQHQYKPKTALVHLLYALASKNPSVASAKHVPLLLGAYGATLTDANRYILALLQQYERAGVPMHEFRPFLWGETAIKHFSLESRAHEGDAKNGEEAECPAAPQHSFHTNVKEVFSLLAEEKVVNLIENFPVWRKLDACAQLPETNFDELAEQSDVEKRGLLVDYQPTTPVERFVEKARRTHGRKPFHPHSTLLELRAINTELNPVTYDPAFLLPMMNYIYATEQADMLRRGIRAGILALPFLCLSSRDEQMRLAAGSVLLRIRSHFELTKRITDAKTWLHLFAIVQRRFIEMYATAASYNEAVQTHGHVPRAPFLSMLFIAETVKLLPNVLSKLHGPMTRYIVSQDVYNFRMVPNFLPLFNSNDVEHNVQRMFMVRTLELGVKSHHDFAVLRASPIIHVMMAFHGSPLSNRELNMAILALLNAIAKIPKACHFLVDSLGFIGWLSERIDVIESFEFDTIEAFLGLLSDCWYSMQVMAFCSHRNQPHQSRSTVFFQRGILILTLKFLPLLSTRSSSTTLTRFLNLLEKTTSSRHGYHHLMSLVSVDVMEQLMQYFEELFGEHLWCVRYVRRCGTFAIDDDVTMGRTLQDAGVDQTTILVLLGLRRFVISWCNFQQDESGSAVKHELDEVDVVMEAVGKENENGEEDEKDGEDVASEEEDDDETEASV</sequence>